<gene>
    <name evidence="2" type="ORF">NESG_02430</name>
</gene>
<dbReference type="GeneID" id="77677403"/>
<sequence>MSSTESTSMDDYSDTEYYTEDENYDSRDGSELMASSGNMPDLFTVRTGECPGEYERIELLIKHSKVLKSGGISEEEKAALFSHMVVRSEAEGIEAEPWITSFFSVLQYPTVRSMLPSKVASAIGQLPDHETLDVLISFRFSNVPEEIVYEMYESFPGAHMHKKDQKVLLLSLEKPVQKEEEAEIKRVFPAFKFQGSGKLFPVHTEEIFLILNAEKPLFSCLVHDDTAIKGYILDRERFIAFIEAMKKYYT</sequence>
<keyword evidence="3" id="KW-1185">Reference proteome</keyword>
<protein>
    <recommendedName>
        <fullName evidence="4">Protein BCP1</fullName>
    </recommendedName>
</protein>
<evidence type="ECO:0008006" key="4">
    <source>
        <dbReference type="Google" id="ProtNLM"/>
    </source>
</evidence>
<dbReference type="OrthoDB" id="2188171at2759"/>
<feature type="region of interest" description="Disordered" evidence="1">
    <location>
        <begin position="1"/>
        <end position="32"/>
    </location>
</feature>
<dbReference type="AlphaFoldDB" id="A0A086IYZ0"/>
<reference evidence="2 3" key="1">
    <citation type="journal article" date="2014" name="Genome Announc.">
        <title>Genome Sequence of the Microsporidian Species Nematocida sp1 Strain ERTm6 (ATCC PRA-372).</title>
        <authorList>
            <person name="Bakowski M.A."/>
            <person name="Priest M."/>
            <person name="Young S."/>
            <person name="Cuomo C.A."/>
            <person name="Troemel E.R."/>
        </authorList>
    </citation>
    <scope>NUCLEOTIDE SEQUENCE [LARGE SCALE GENOMIC DNA]</scope>
    <source>
        <strain evidence="2 3">ERTm6</strain>
    </source>
</reference>
<proteinExistence type="predicted"/>
<organism evidence="2 3">
    <name type="scientific">Nematocida ausubeli (strain ATCC PRA-371 / ERTm2)</name>
    <name type="common">Nematode killer fungus</name>
    <dbReference type="NCBI Taxonomy" id="1913371"/>
    <lineage>
        <taxon>Eukaryota</taxon>
        <taxon>Fungi</taxon>
        <taxon>Fungi incertae sedis</taxon>
        <taxon>Microsporidia</taxon>
        <taxon>Nematocida</taxon>
    </lineage>
</organism>
<dbReference type="Proteomes" id="UP000054524">
    <property type="component" value="Unassembled WGS sequence"/>
</dbReference>
<evidence type="ECO:0000313" key="3">
    <source>
        <dbReference type="Proteomes" id="UP000054524"/>
    </source>
</evidence>
<feature type="compositionally biased region" description="Low complexity" evidence="1">
    <location>
        <begin position="1"/>
        <end position="10"/>
    </location>
</feature>
<dbReference type="RefSeq" id="XP_052903663.1">
    <property type="nucleotide sequence ID" value="XM_053050034.1"/>
</dbReference>
<evidence type="ECO:0000313" key="2">
    <source>
        <dbReference type="EMBL" id="KFG25108.1"/>
    </source>
</evidence>
<dbReference type="HOGENOM" id="CLU_1116011_0_0_1"/>
<comment type="caution">
    <text evidence="2">The sequence shown here is derived from an EMBL/GenBank/DDBJ whole genome shotgun (WGS) entry which is preliminary data.</text>
</comment>
<evidence type="ECO:0000256" key="1">
    <source>
        <dbReference type="SAM" id="MobiDB-lite"/>
    </source>
</evidence>
<feature type="compositionally biased region" description="Acidic residues" evidence="1">
    <location>
        <begin position="11"/>
        <end position="23"/>
    </location>
</feature>
<dbReference type="EMBL" id="AKIJ01000007">
    <property type="protein sequence ID" value="KFG25108.1"/>
    <property type="molecule type" value="Genomic_DNA"/>
</dbReference>
<name>A0A086IYZ0_NEMA1</name>
<accession>A0A086IYZ0</accession>